<sequence>MADPVATTTEGPPADGKSVNLIGNLLRRVSRAEPVPDEEDEEEDEELPPPPPPLIPRGPLKECLTVHLKNCREFNKNSSIKKGTQGFLRVSIGEKVKCTMVQPYKDSKAERSKFPLCFNEWKYFSIQIPKSTDNTLGVCESHRLVVELIFFEQDTGVPKLIGKTFVKLLDILSKSQMNHLLELRLKRQIICKLEMEMVIAYGSLGYGYSHQLKHPKRTMESLVERSLFLRCPPPDDRKDPHYNVITPKPVPYSDFIAALMYRETTNPDNRTTYPSNSTISPIILECMEKRGRLLQMHEEMEAFESSEDALQYLEKLVMKKGIRTGTPWRMNKRFKVLSKWRKKATMVSKLLNFGGCSEAAKQQRDKILPTGPLGGVTPPVPRVKRLAMEQEKTPLVNENEVSEMSKPPSPRKTLAAASGLSTSMASTQAAQFASFSPPPSDQYTTPPTVAAPPTSAVAHKASPPSSVASSSMDHPAQSRTTSSPRHVTLVLPESPATPASTSAQPSTRHIPKPTNVAAVPVPIHLTSLCVLTTLEEDGEEEDEVEKDGEEKDGEEEDRVEEVEEKKEVHAPVSSSLLKTLSSLTLTPEMALHATLVPSRQQSRHGQQEECQPANPSYQPYQESPSRGKSDRDQGGTGSGAAGGVRESGWTQREAAGMGSIGSLLKRNFAGLGSLSSGGQRREEDAPCSSTALRSPTLNDLLAPPQLLGAWTENIATVPTPIGGGGGGLDWRSGGLPAAQRTSPTLCSQLISPPSIPLSSDPLSQSPLTRSPLPHLGSRATVTPSPDLETWTLDSSPFLGGMLCESNPPDLHVGQTSGGSNTDRHTQRPGGASSSTEPLTTLKSWLSSDNLNTGAGSDSGQWSLLSEIDMSPLRSGLVFSPLTPISSSDSLTPSSSPTRSTRGSKPGKERSKVLETPHSPYHRRNRDRRDYYGKM</sequence>
<protein>
    <recommendedName>
        <fullName evidence="2">Cation channel sperm-associated targeting subunit tau C2 domain-containing protein</fullName>
    </recommendedName>
</protein>
<dbReference type="PANTHER" id="PTHR21665">
    <property type="entry name" value="CATION CHANNEL SPERM-ASSOCIATED TARGETING SUBUNIT TAU"/>
    <property type="match status" value="1"/>
</dbReference>
<reference evidence="4" key="1">
    <citation type="submission" date="2018-06" db="EMBL/GenBank/DDBJ databases">
        <title>Genome assembly of Danube salmon.</title>
        <authorList>
            <person name="Macqueen D.J."/>
            <person name="Gundappa M.K."/>
        </authorList>
    </citation>
    <scope>NUCLEOTIDE SEQUENCE [LARGE SCALE GENOMIC DNA]</scope>
</reference>
<proteinExistence type="predicted"/>
<feature type="compositionally biased region" description="Acidic residues" evidence="1">
    <location>
        <begin position="534"/>
        <end position="562"/>
    </location>
</feature>
<evidence type="ECO:0000313" key="3">
    <source>
        <dbReference type="Ensembl" id="ENSHHUP00000000306.1"/>
    </source>
</evidence>
<feature type="compositionally biased region" description="Acidic residues" evidence="1">
    <location>
        <begin position="35"/>
        <end position="47"/>
    </location>
</feature>
<reference evidence="3" key="2">
    <citation type="submission" date="2025-08" db="UniProtKB">
        <authorList>
            <consortium name="Ensembl"/>
        </authorList>
    </citation>
    <scope>IDENTIFICATION</scope>
</reference>
<feature type="compositionally biased region" description="Low complexity" evidence="1">
    <location>
        <begin position="750"/>
        <end position="767"/>
    </location>
</feature>
<feature type="compositionally biased region" description="Low complexity" evidence="1">
    <location>
        <begin position="444"/>
        <end position="471"/>
    </location>
</feature>
<keyword evidence="4" id="KW-1185">Reference proteome</keyword>
<feature type="region of interest" description="Disordered" evidence="1">
    <location>
        <begin position="591"/>
        <end position="654"/>
    </location>
</feature>
<evidence type="ECO:0000256" key="1">
    <source>
        <dbReference type="SAM" id="MobiDB-lite"/>
    </source>
</evidence>
<feature type="region of interest" description="Disordered" evidence="1">
    <location>
        <begin position="750"/>
        <end position="788"/>
    </location>
</feature>
<dbReference type="STRING" id="62062.ENSHHUP00000000306"/>
<name>A0A4W5JKX3_9TELE</name>
<dbReference type="GeneTree" id="ENSGT00390000018209"/>
<reference evidence="3" key="3">
    <citation type="submission" date="2025-09" db="UniProtKB">
        <authorList>
            <consortium name="Ensembl"/>
        </authorList>
    </citation>
    <scope>IDENTIFICATION</scope>
</reference>
<feature type="compositionally biased region" description="Low complexity" evidence="1">
    <location>
        <begin position="421"/>
        <end position="435"/>
    </location>
</feature>
<evidence type="ECO:0000313" key="4">
    <source>
        <dbReference type="Proteomes" id="UP000314982"/>
    </source>
</evidence>
<dbReference type="InterPro" id="IPR031462">
    <property type="entry name" value="CTSRT"/>
</dbReference>
<feature type="compositionally biased region" description="Polar residues" evidence="1">
    <location>
        <begin position="1"/>
        <end position="10"/>
    </location>
</feature>
<dbReference type="InterPro" id="IPR048363">
    <property type="entry name" value="CTSRT_C2"/>
</dbReference>
<dbReference type="Ensembl" id="ENSHHUT00000000317.1">
    <property type="protein sequence ID" value="ENSHHUP00000000306.1"/>
    <property type="gene ID" value="ENSHHUG00000000232.1"/>
</dbReference>
<evidence type="ECO:0000259" key="2">
    <source>
        <dbReference type="Pfam" id="PF15729"/>
    </source>
</evidence>
<feature type="compositionally biased region" description="Polar residues" evidence="1">
    <location>
        <begin position="613"/>
        <end position="624"/>
    </location>
</feature>
<organism evidence="3 4">
    <name type="scientific">Hucho hucho</name>
    <name type="common">huchen</name>
    <dbReference type="NCBI Taxonomy" id="62062"/>
    <lineage>
        <taxon>Eukaryota</taxon>
        <taxon>Metazoa</taxon>
        <taxon>Chordata</taxon>
        <taxon>Craniata</taxon>
        <taxon>Vertebrata</taxon>
        <taxon>Euteleostomi</taxon>
        <taxon>Actinopterygii</taxon>
        <taxon>Neopterygii</taxon>
        <taxon>Teleostei</taxon>
        <taxon>Protacanthopterygii</taxon>
        <taxon>Salmoniformes</taxon>
        <taxon>Salmonidae</taxon>
        <taxon>Salmoninae</taxon>
        <taxon>Hucho</taxon>
    </lineage>
</organism>
<feature type="region of interest" description="Disordered" evidence="1">
    <location>
        <begin position="390"/>
        <end position="515"/>
    </location>
</feature>
<feature type="region of interest" description="Disordered" evidence="1">
    <location>
        <begin position="1"/>
        <end position="59"/>
    </location>
</feature>
<feature type="compositionally biased region" description="Polar residues" evidence="1">
    <location>
        <begin position="497"/>
        <end position="507"/>
    </location>
</feature>
<dbReference type="Pfam" id="PF15729">
    <property type="entry name" value="CTSRT"/>
    <property type="match status" value="1"/>
</dbReference>
<feature type="domain" description="Cation channel sperm-associated targeting subunit tau C2" evidence="2">
    <location>
        <begin position="54"/>
        <end position="202"/>
    </location>
</feature>
<feature type="region of interest" description="Disordered" evidence="1">
    <location>
        <begin position="672"/>
        <end position="692"/>
    </location>
</feature>
<dbReference type="AlphaFoldDB" id="A0A4W5JKX3"/>
<dbReference type="Proteomes" id="UP000314982">
    <property type="component" value="Unassembled WGS sequence"/>
</dbReference>
<accession>A0A4W5JKX3</accession>
<feature type="region of interest" description="Disordered" evidence="1">
    <location>
        <begin position="801"/>
        <end position="837"/>
    </location>
</feature>
<feature type="compositionally biased region" description="Basic and acidic residues" evidence="1">
    <location>
        <begin position="905"/>
        <end position="914"/>
    </location>
</feature>
<feature type="region of interest" description="Disordered" evidence="1">
    <location>
        <begin position="877"/>
        <end position="934"/>
    </location>
</feature>
<feature type="compositionally biased region" description="Low complexity" evidence="1">
    <location>
        <begin position="879"/>
        <end position="903"/>
    </location>
</feature>
<dbReference type="PANTHER" id="PTHR21665:SF2">
    <property type="entry name" value="CATION CHANNEL SPERM-ASSOCIATED TARGETING SUBUNIT TAU"/>
    <property type="match status" value="1"/>
</dbReference>
<feature type="region of interest" description="Disordered" evidence="1">
    <location>
        <begin position="534"/>
        <end position="576"/>
    </location>
</feature>